<dbReference type="Gene3D" id="6.10.250.690">
    <property type="match status" value="1"/>
</dbReference>
<evidence type="ECO:0000256" key="7">
    <source>
        <dbReference type="PROSITE-ProRule" id="PRU01091"/>
    </source>
</evidence>
<dbReference type="Pfam" id="PF00486">
    <property type="entry name" value="Trans_reg_C"/>
    <property type="match status" value="1"/>
</dbReference>
<dbReference type="InterPro" id="IPR036388">
    <property type="entry name" value="WH-like_DNA-bd_sf"/>
</dbReference>
<feature type="domain" description="Response regulatory" evidence="8">
    <location>
        <begin position="27"/>
        <end position="141"/>
    </location>
</feature>
<dbReference type="GO" id="GO:0032993">
    <property type="term" value="C:protein-DNA complex"/>
    <property type="evidence" value="ECO:0007669"/>
    <property type="project" value="TreeGrafter"/>
</dbReference>
<dbReference type="InterPro" id="IPR001789">
    <property type="entry name" value="Sig_transdc_resp-reg_receiver"/>
</dbReference>
<evidence type="ECO:0000313" key="11">
    <source>
        <dbReference type="Proteomes" id="UP000059074"/>
    </source>
</evidence>
<dbReference type="PROSITE" id="PS50110">
    <property type="entry name" value="RESPONSE_REGULATORY"/>
    <property type="match status" value="1"/>
</dbReference>
<evidence type="ECO:0000256" key="3">
    <source>
        <dbReference type="ARBA" id="ARBA00023015"/>
    </source>
</evidence>
<feature type="domain" description="OmpR/PhoB-type" evidence="9">
    <location>
        <begin position="150"/>
        <end position="248"/>
    </location>
</feature>
<feature type="DNA-binding region" description="OmpR/PhoB-type" evidence="7">
    <location>
        <begin position="150"/>
        <end position="248"/>
    </location>
</feature>
<name>A0A125NTV5_HYPSL</name>
<evidence type="ECO:0000256" key="6">
    <source>
        <dbReference type="PROSITE-ProRule" id="PRU00169"/>
    </source>
</evidence>
<dbReference type="InterPro" id="IPR039420">
    <property type="entry name" value="WalR-like"/>
</dbReference>
<organism evidence="10 11">
    <name type="scientific">Hyphomicrobium sulfonivorans</name>
    <dbReference type="NCBI Taxonomy" id="121290"/>
    <lineage>
        <taxon>Bacteria</taxon>
        <taxon>Pseudomonadati</taxon>
        <taxon>Pseudomonadota</taxon>
        <taxon>Alphaproteobacteria</taxon>
        <taxon>Hyphomicrobiales</taxon>
        <taxon>Hyphomicrobiaceae</taxon>
        <taxon>Hyphomicrobium</taxon>
    </lineage>
</organism>
<dbReference type="FunFam" id="1.10.10.10:FF:000005">
    <property type="entry name" value="Two-component system response regulator"/>
    <property type="match status" value="1"/>
</dbReference>
<dbReference type="SUPFAM" id="SSF52172">
    <property type="entry name" value="CheY-like"/>
    <property type="match status" value="1"/>
</dbReference>
<evidence type="ECO:0000256" key="1">
    <source>
        <dbReference type="ARBA" id="ARBA00022553"/>
    </source>
</evidence>
<keyword evidence="2" id="KW-0902">Two-component regulatory system</keyword>
<dbReference type="GO" id="GO:0000976">
    <property type="term" value="F:transcription cis-regulatory region binding"/>
    <property type="evidence" value="ECO:0007669"/>
    <property type="project" value="TreeGrafter"/>
</dbReference>
<dbReference type="GO" id="GO:0005829">
    <property type="term" value="C:cytosol"/>
    <property type="evidence" value="ECO:0007669"/>
    <property type="project" value="TreeGrafter"/>
</dbReference>
<dbReference type="GO" id="GO:0006355">
    <property type="term" value="P:regulation of DNA-templated transcription"/>
    <property type="evidence" value="ECO:0007669"/>
    <property type="project" value="InterPro"/>
</dbReference>
<gene>
    <name evidence="10" type="ORF">APY04_3147</name>
</gene>
<dbReference type="SMART" id="SM00862">
    <property type="entry name" value="Trans_reg_C"/>
    <property type="match status" value="1"/>
</dbReference>
<keyword evidence="4 7" id="KW-0238">DNA-binding</keyword>
<protein>
    <submittedName>
        <fullName evidence="10">Two component response regulator</fullName>
    </submittedName>
</protein>
<evidence type="ECO:0000256" key="4">
    <source>
        <dbReference type="ARBA" id="ARBA00023125"/>
    </source>
</evidence>
<dbReference type="CDD" id="cd00383">
    <property type="entry name" value="trans_reg_C"/>
    <property type="match status" value="1"/>
</dbReference>
<dbReference type="STRING" id="121290.APY04_3147"/>
<evidence type="ECO:0000259" key="9">
    <source>
        <dbReference type="PROSITE" id="PS51755"/>
    </source>
</evidence>
<evidence type="ECO:0000256" key="5">
    <source>
        <dbReference type="ARBA" id="ARBA00023163"/>
    </source>
</evidence>
<keyword evidence="3" id="KW-0805">Transcription regulation</keyword>
<dbReference type="Proteomes" id="UP000059074">
    <property type="component" value="Unassembled WGS sequence"/>
</dbReference>
<comment type="caution">
    <text evidence="10">The sequence shown here is derived from an EMBL/GenBank/DDBJ whole genome shotgun (WGS) entry which is preliminary data.</text>
</comment>
<keyword evidence="11" id="KW-1185">Reference proteome</keyword>
<dbReference type="Gene3D" id="3.40.50.2300">
    <property type="match status" value="1"/>
</dbReference>
<dbReference type="AlphaFoldDB" id="A0A125NTV5"/>
<dbReference type="PROSITE" id="PS51755">
    <property type="entry name" value="OMPR_PHOB"/>
    <property type="match status" value="1"/>
</dbReference>
<dbReference type="InterPro" id="IPR011006">
    <property type="entry name" value="CheY-like_superfamily"/>
</dbReference>
<accession>A0A125NTV5</accession>
<dbReference type="PANTHER" id="PTHR48111">
    <property type="entry name" value="REGULATOR OF RPOS"/>
    <property type="match status" value="1"/>
</dbReference>
<evidence type="ECO:0000259" key="8">
    <source>
        <dbReference type="PROSITE" id="PS50110"/>
    </source>
</evidence>
<reference evidence="10 11" key="1">
    <citation type="submission" date="2015-10" db="EMBL/GenBank/DDBJ databases">
        <title>Transcriptomic analysis of a linuron degrading triple-species bacterial consortium.</title>
        <authorList>
            <person name="Albers P."/>
        </authorList>
    </citation>
    <scope>NUCLEOTIDE SEQUENCE [LARGE SCALE GENOMIC DNA]</scope>
    <source>
        <strain evidence="10 11">WDL6</strain>
    </source>
</reference>
<evidence type="ECO:0000256" key="2">
    <source>
        <dbReference type="ARBA" id="ARBA00023012"/>
    </source>
</evidence>
<dbReference type="Pfam" id="PF00072">
    <property type="entry name" value="Response_reg"/>
    <property type="match status" value="1"/>
</dbReference>
<dbReference type="PANTHER" id="PTHR48111:SF76">
    <property type="entry name" value="TWO-COMPONENT RESPONSE REGULATOR"/>
    <property type="match status" value="1"/>
</dbReference>
<keyword evidence="5" id="KW-0804">Transcription</keyword>
<dbReference type="InterPro" id="IPR001867">
    <property type="entry name" value="OmpR/PhoB-type_DNA-bd"/>
</dbReference>
<dbReference type="Gene3D" id="1.10.10.10">
    <property type="entry name" value="Winged helix-like DNA-binding domain superfamily/Winged helix DNA-binding domain"/>
    <property type="match status" value="1"/>
</dbReference>
<dbReference type="EMBL" id="LMTR01000089">
    <property type="protein sequence ID" value="KWT64675.1"/>
    <property type="molecule type" value="Genomic_DNA"/>
</dbReference>
<evidence type="ECO:0000313" key="10">
    <source>
        <dbReference type="EMBL" id="KWT64675.1"/>
    </source>
</evidence>
<dbReference type="PATRIC" id="fig|121290.4.peg.3605"/>
<dbReference type="CDD" id="cd19935">
    <property type="entry name" value="REC_OmpR_CusR-like"/>
    <property type="match status" value="1"/>
</dbReference>
<sequence length="249" mass="27641">MRSGVLSSYEKCAAVEDLQQQGVSVMRILMIEDDAETASFVSNGLRQAGHTVDVVADGKDGVLLGIQEDFDLVILDRMVPGLDGLSVARTLRSSGRPMAILFLTALGSINERVQGLDVGGDDYVVKPFAFSELLARVNALGRRSPIRDEHEKLSVADLEMDVAHRIVTRDNQPINLLPRECLLLEILLRNKGRVVLRTMLLERVWGFRFEPKTSVVETHISRLRAKVDKPFKTALIHTVRGCGYSIYEG</sequence>
<proteinExistence type="predicted"/>
<feature type="modified residue" description="4-aspartylphosphate" evidence="6">
    <location>
        <position position="76"/>
    </location>
</feature>
<dbReference type="SMART" id="SM00448">
    <property type="entry name" value="REC"/>
    <property type="match status" value="1"/>
</dbReference>
<dbReference type="GO" id="GO:0000156">
    <property type="term" value="F:phosphorelay response regulator activity"/>
    <property type="evidence" value="ECO:0007669"/>
    <property type="project" value="TreeGrafter"/>
</dbReference>
<keyword evidence="1 6" id="KW-0597">Phosphoprotein</keyword>